<accession>A0ABS8CJL4</accession>
<protein>
    <submittedName>
        <fullName evidence="2">Flagellar hook-length control protein FliK</fullName>
    </submittedName>
</protein>
<dbReference type="Pfam" id="PF02120">
    <property type="entry name" value="Flg_hook"/>
    <property type="match status" value="1"/>
</dbReference>
<dbReference type="CDD" id="cd17470">
    <property type="entry name" value="T3SS_Flik_C"/>
    <property type="match status" value="1"/>
</dbReference>
<dbReference type="Gene3D" id="3.30.750.140">
    <property type="match status" value="1"/>
</dbReference>
<evidence type="ECO:0000313" key="2">
    <source>
        <dbReference type="EMBL" id="MCB5409584.1"/>
    </source>
</evidence>
<sequence length="152" mass="16014">MAALSHAGTLPAGQAAPSIAFIAQIGQAVAGSASAVTELRLTPEELGLVRIELQTEGEKVSVTLIAERAETLDLLRRHSERLISELRNVGFSQLDLGFGNHRDGQAGAYNAAPLLHQGRPIADLPTDLPAEMAAPLPAWPASVDGSSLYMRL</sequence>
<dbReference type="EMBL" id="JACDXX010000004">
    <property type="protein sequence ID" value="MCB5409584.1"/>
    <property type="molecule type" value="Genomic_DNA"/>
</dbReference>
<evidence type="ECO:0000259" key="1">
    <source>
        <dbReference type="Pfam" id="PF02120"/>
    </source>
</evidence>
<dbReference type="InterPro" id="IPR038610">
    <property type="entry name" value="FliK-like_C_sf"/>
</dbReference>
<dbReference type="RefSeq" id="WP_226934490.1">
    <property type="nucleotide sequence ID" value="NZ_JACDXX010000004.1"/>
</dbReference>
<dbReference type="InterPro" id="IPR021136">
    <property type="entry name" value="Flagellar_hook_control-like_C"/>
</dbReference>
<keyword evidence="2" id="KW-0966">Cell projection</keyword>
<feature type="domain" description="Flagellar hook-length control protein-like C-terminal" evidence="1">
    <location>
        <begin position="36"/>
        <end position="105"/>
    </location>
</feature>
<gene>
    <name evidence="2" type="ORF">H0485_06155</name>
</gene>
<dbReference type="Proteomes" id="UP001198571">
    <property type="component" value="Unassembled WGS sequence"/>
</dbReference>
<organism evidence="2 3">
    <name type="scientific">Pseudogemmobacter faecipullorum</name>
    <dbReference type="NCBI Taxonomy" id="2755041"/>
    <lineage>
        <taxon>Bacteria</taxon>
        <taxon>Pseudomonadati</taxon>
        <taxon>Pseudomonadota</taxon>
        <taxon>Alphaproteobacteria</taxon>
        <taxon>Rhodobacterales</taxon>
        <taxon>Paracoccaceae</taxon>
        <taxon>Pseudogemmobacter</taxon>
    </lineage>
</organism>
<keyword evidence="2" id="KW-0282">Flagellum</keyword>
<name>A0ABS8CJL4_9RHOB</name>
<comment type="caution">
    <text evidence="2">The sequence shown here is derived from an EMBL/GenBank/DDBJ whole genome shotgun (WGS) entry which is preliminary data.</text>
</comment>
<keyword evidence="3" id="KW-1185">Reference proteome</keyword>
<evidence type="ECO:0000313" key="3">
    <source>
        <dbReference type="Proteomes" id="UP001198571"/>
    </source>
</evidence>
<reference evidence="2 3" key="1">
    <citation type="submission" date="2020-07" db="EMBL/GenBank/DDBJ databases">
        <title>Pseudogemmobacter sp. nov., isolated from poultry manure in Taiwan.</title>
        <authorList>
            <person name="Lin S.-Y."/>
            <person name="Tang Y.-S."/>
            <person name="Young C.-C."/>
        </authorList>
    </citation>
    <scope>NUCLEOTIDE SEQUENCE [LARGE SCALE GENOMIC DNA]</scope>
    <source>
        <strain evidence="2 3">CC-YST710</strain>
    </source>
</reference>
<keyword evidence="2" id="KW-0969">Cilium</keyword>
<proteinExistence type="predicted"/>